<feature type="binding site" evidence="13">
    <location>
        <position position="518"/>
    </location>
    <ligand>
        <name>substrate</name>
    </ligand>
</feature>
<comment type="cofactor">
    <cofactor evidence="2">
        <name>Co(2+)</name>
        <dbReference type="ChEBI" id="CHEBI:48828"/>
    </cofactor>
</comment>
<keyword evidence="6" id="KW-0808">Transferase</keyword>
<proteinExistence type="inferred from homology"/>
<dbReference type="NCBIfam" id="TIGR00232">
    <property type="entry name" value="tktlase_bact"/>
    <property type="match status" value="1"/>
</dbReference>
<feature type="binding site" evidence="14">
    <location>
        <position position="186"/>
    </location>
    <ligand>
        <name>thiamine diphosphate</name>
        <dbReference type="ChEBI" id="CHEBI:58937"/>
    </ligand>
</feature>
<keyword evidence="8 15" id="KW-0460">Magnesium</keyword>
<dbReference type="SMART" id="SM00861">
    <property type="entry name" value="Transket_pyr"/>
    <property type="match status" value="1"/>
</dbReference>
<evidence type="ECO:0000256" key="12">
    <source>
        <dbReference type="PIRSR" id="PIRSR605478-1"/>
    </source>
</evidence>
<dbReference type="SUPFAM" id="SSF52922">
    <property type="entry name" value="TK C-terminal domain-like"/>
    <property type="match status" value="1"/>
</dbReference>
<dbReference type="InterPro" id="IPR033247">
    <property type="entry name" value="Transketolase_fam"/>
</dbReference>
<dbReference type="CDD" id="cd07033">
    <property type="entry name" value="TPP_PYR_DXS_TK_like"/>
    <property type="match status" value="1"/>
</dbReference>
<dbReference type="InterPro" id="IPR049557">
    <property type="entry name" value="Transketolase_CS"/>
</dbReference>
<feature type="binding site" evidence="14">
    <location>
        <begin position="115"/>
        <end position="117"/>
    </location>
    <ligand>
        <name>thiamine diphosphate</name>
        <dbReference type="ChEBI" id="CHEBI:58937"/>
    </ligand>
</feature>
<dbReference type="AlphaFoldDB" id="H5SG42"/>
<comment type="cofactor">
    <cofactor evidence="14">
        <name>thiamine diphosphate</name>
        <dbReference type="ChEBI" id="CHEBI:58937"/>
    </cofactor>
    <text evidence="14">Binds 1 thiamine pyrophosphate per subunit. During the reaction, the substrate forms a covalent intermediate with the cofactor.</text>
</comment>
<evidence type="ECO:0000256" key="3">
    <source>
        <dbReference type="ARBA" id="ARBA00007131"/>
    </source>
</evidence>
<feature type="binding site" evidence="14">
    <location>
        <position position="157"/>
    </location>
    <ligand>
        <name>thiamine diphosphate</name>
        <dbReference type="ChEBI" id="CHEBI:58937"/>
    </ligand>
</feature>
<evidence type="ECO:0000256" key="6">
    <source>
        <dbReference type="ARBA" id="ARBA00022679"/>
    </source>
</evidence>
<feature type="binding site" evidence="15">
    <location>
        <position position="186"/>
    </location>
    <ligand>
        <name>Mg(2+)</name>
        <dbReference type="ChEBI" id="CHEBI:18420"/>
    </ligand>
</feature>
<dbReference type="GO" id="GO:0004802">
    <property type="term" value="F:transketolase activity"/>
    <property type="evidence" value="ECO:0007669"/>
    <property type="project" value="UniProtKB-UniRule"/>
</dbReference>
<feature type="binding site" evidence="15">
    <location>
        <position position="156"/>
    </location>
    <ligand>
        <name>Mg(2+)</name>
        <dbReference type="ChEBI" id="CHEBI:18420"/>
    </ligand>
</feature>
<comment type="cofactor">
    <cofactor evidence="15">
        <name>Mg(2+)</name>
        <dbReference type="ChEBI" id="CHEBI:18420"/>
    </cofactor>
    <text evidence="15">Binds 1 Mg(2+) ion per subunit. Can also utilize other divalent metal cations, such as Ca(2+), Mn(2+) and Co(2+).</text>
</comment>
<protein>
    <recommendedName>
        <fullName evidence="5 11">Transketolase</fullName>
        <ecNumber evidence="5 11">2.2.1.1</ecNumber>
    </recommendedName>
</protein>
<accession>H5SG42</accession>
<feature type="binding site" evidence="13">
    <location>
        <position position="460"/>
    </location>
    <ligand>
        <name>substrate</name>
    </ligand>
</feature>
<evidence type="ECO:0000256" key="4">
    <source>
        <dbReference type="ARBA" id="ARBA00011738"/>
    </source>
</evidence>
<name>H5SG42_9BACT</name>
<feature type="binding site" evidence="13">
    <location>
        <position position="27"/>
    </location>
    <ligand>
        <name>substrate</name>
    </ligand>
</feature>
<feature type="site" description="Important for catalytic activity" evidence="16">
    <location>
        <position position="261"/>
    </location>
</feature>
<evidence type="ECO:0000256" key="15">
    <source>
        <dbReference type="PIRSR" id="PIRSR605478-4"/>
    </source>
</evidence>
<evidence type="ECO:0000256" key="5">
    <source>
        <dbReference type="ARBA" id="ARBA00013152"/>
    </source>
</evidence>
<feature type="binding site" evidence="14">
    <location>
        <position position="67"/>
    </location>
    <ligand>
        <name>thiamine diphosphate</name>
        <dbReference type="ChEBI" id="CHEBI:58937"/>
    </ligand>
</feature>
<dbReference type="FunFam" id="3.40.50.970:FF:000004">
    <property type="entry name" value="Transketolase"/>
    <property type="match status" value="1"/>
</dbReference>
<evidence type="ECO:0000256" key="8">
    <source>
        <dbReference type="ARBA" id="ARBA00022842"/>
    </source>
</evidence>
<dbReference type="GO" id="GO:0046872">
    <property type="term" value="F:metal ion binding"/>
    <property type="evidence" value="ECO:0007669"/>
    <property type="project" value="UniProtKB-KW"/>
</dbReference>
<evidence type="ECO:0000256" key="10">
    <source>
        <dbReference type="ARBA" id="ARBA00049473"/>
    </source>
</evidence>
<dbReference type="CDD" id="cd02012">
    <property type="entry name" value="TPP_TK"/>
    <property type="match status" value="1"/>
</dbReference>
<dbReference type="PROSITE" id="PS00801">
    <property type="entry name" value="TRANSKETOLASE_1"/>
    <property type="match status" value="1"/>
</dbReference>
<dbReference type="InterPro" id="IPR005478">
    <property type="entry name" value="Transketolase_bac-like"/>
</dbReference>
<dbReference type="Gene3D" id="3.40.50.970">
    <property type="match status" value="2"/>
</dbReference>
<reference evidence="18" key="1">
    <citation type="journal article" date="2005" name="Environ. Microbiol.">
        <title>Genetic and functional properties of uncultivated thermophilic crenarchaeotes from a subsurface gold mine as revealed by analysis of genome fragments.</title>
        <authorList>
            <person name="Nunoura T."/>
            <person name="Hirayama H."/>
            <person name="Takami H."/>
            <person name="Oida H."/>
            <person name="Nishi S."/>
            <person name="Shimamura S."/>
            <person name="Suzuki Y."/>
            <person name="Inagaki F."/>
            <person name="Takai K."/>
            <person name="Nealson K.H."/>
            <person name="Horikoshi K."/>
        </authorList>
    </citation>
    <scope>NUCLEOTIDE SEQUENCE</scope>
</reference>
<feature type="binding site" evidence="13">
    <location>
        <position position="468"/>
    </location>
    <ligand>
        <name>substrate</name>
    </ligand>
</feature>
<dbReference type="PANTHER" id="PTHR43522:SF2">
    <property type="entry name" value="TRANSKETOLASE 1-RELATED"/>
    <property type="match status" value="1"/>
</dbReference>
<keyword evidence="7 15" id="KW-0479">Metal-binding</keyword>
<feature type="binding site" evidence="15">
    <location>
        <position position="188"/>
    </location>
    <ligand>
        <name>Mg(2+)</name>
        <dbReference type="ChEBI" id="CHEBI:18420"/>
    </ligand>
</feature>
<comment type="catalytic activity">
    <reaction evidence="10">
        <text>D-sedoheptulose 7-phosphate + D-glyceraldehyde 3-phosphate = aldehydo-D-ribose 5-phosphate + D-xylulose 5-phosphate</text>
        <dbReference type="Rhea" id="RHEA:10508"/>
        <dbReference type="ChEBI" id="CHEBI:57483"/>
        <dbReference type="ChEBI" id="CHEBI:57737"/>
        <dbReference type="ChEBI" id="CHEBI:58273"/>
        <dbReference type="ChEBI" id="CHEBI:59776"/>
        <dbReference type="EC" id="2.2.1.1"/>
    </reaction>
</comment>
<evidence type="ECO:0000256" key="7">
    <source>
        <dbReference type="ARBA" id="ARBA00022723"/>
    </source>
</evidence>
<evidence type="ECO:0000256" key="2">
    <source>
        <dbReference type="ARBA" id="ARBA00001941"/>
    </source>
</evidence>
<dbReference type="InterPro" id="IPR005474">
    <property type="entry name" value="Transketolase_N"/>
</dbReference>
<dbReference type="EC" id="2.2.1.1" evidence="5 11"/>
<dbReference type="InterPro" id="IPR029061">
    <property type="entry name" value="THDP-binding"/>
</dbReference>
<evidence type="ECO:0000256" key="1">
    <source>
        <dbReference type="ARBA" id="ARBA00001913"/>
    </source>
</evidence>
<feature type="binding site" evidence="13">
    <location>
        <position position="472"/>
    </location>
    <ligand>
        <name>substrate</name>
    </ligand>
</feature>
<feature type="site" description="Important for catalytic activity" evidence="16">
    <location>
        <position position="27"/>
    </location>
</feature>
<gene>
    <name evidence="18" type="ORF">HGMM_F23D12C07</name>
</gene>
<dbReference type="FunFam" id="3.40.50.920:FF:000003">
    <property type="entry name" value="Transketolase"/>
    <property type="match status" value="1"/>
</dbReference>
<dbReference type="FunFam" id="3.40.50.970:FF:000003">
    <property type="entry name" value="Transketolase"/>
    <property type="match status" value="1"/>
</dbReference>
<feature type="binding site" evidence="14">
    <location>
        <position position="261"/>
    </location>
    <ligand>
        <name>thiamine diphosphate</name>
        <dbReference type="ChEBI" id="CHEBI:58937"/>
    </ligand>
</feature>
<feature type="binding site" evidence="13">
    <location>
        <position position="261"/>
    </location>
    <ligand>
        <name>substrate</name>
    </ligand>
</feature>
<organism evidence="18">
    <name type="scientific">uncultured Acidobacteriota bacterium</name>
    <dbReference type="NCBI Taxonomy" id="171953"/>
    <lineage>
        <taxon>Bacteria</taxon>
        <taxon>Pseudomonadati</taxon>
        <taxon>Acidobacteriota</taxon>
        <taxon>environmental samples</taxon>
    </lineage>
</organism>
<keyword evidence="9 14" id="KW-0786">Thiamine pyrophosphate</keyword>
<dbReference type="InterPro" id="IPR009014">
    <property type="entry name" value="Transketo_C/PFOR_II"/>
</dbReference>
<reference evidence="18" key="2">
    <citation type="journal article" date="2012" name="PLoS ONE">
        <title>A Deeply Branching Thermophilic Bacterium with an Ancient Acetyl-CoA Pathway Dominates a Subsurface Ecosystem.</title>
        <authorList>
            <person name="Takami H."/>
            <person name="Noguchi H."/>
            <person name="Takaki Y."/>
            <person name="Uchiyama I."/>
            <person name="Toyoda A."/>
            <person name="Nishi S."/>
            <person name="Chee G.-J."/>
            <person name="Arai W."/>
            <person name="Nunoura T."/>
            <person name="Itoh T."/>
            <person name="Hattori M."/>
            <person name="Takai K."/>
        </authorList>
    </citation>
    <scope>NUCLEOTIDE SEQUENCE</scope>
</reference>
<dbReference type="Pfam" id="PF22613">
    <property type="entry name" value="Transketolase_C_1"/>
    <property type="match status" value="1"/>
</dbReference>
<evidence type="ECO:0000256" key="11">
    <source>
        <dbReference type="NCBIfam" id="TIGR00232"/>
    </source>
</evidence>
<comment type="subunit">
    <text evidence="4">Homodimer.</text>
</comment>
<evidence type="ECO:0000256" key="14">
    <source>
        <dbReference type="PIRSR" id="PIRSR605478-3"/>
    </source>
</evidence>
<feature type="domain" description="Transketolase-like pyrimidine-binding" evidence="17">
    <location>
        <begin position="353"/>
        <end position="523"/>
    </location>
</feature>
<feature type="active site" description="Proton donor" evidence="12">
    <location>
        <position position="410"/>
    </location>
</feature>
<evidence type="ECO:0000256" key="9">
    <source>
        <dbReference type="ARBA" id="ARBA00023052"/>
    </source>
</evidence>
<evidence type="ECO:0000313" key="18">
    <source>
        <dbReference type="EMBL" id="BAL55128.1"/>
    </source>
</evidence>
<dbReference type="Pfam" id="PF02779">
    <property type="entry name" value="Transket_pyr"/>
    <property type="match status" value="1"/>
</dbReference>
<dbReference type="InterPro" id="IPR055152">
    <property type="entry name" value="Transketolase-like_C_2"/>
</dbReference>
<sequence length="664" mass="72806">MNNLDHLCVNTLRFLAVDAVEQAHSGHPGLPLGAAPMAYVLWDRFLRHNPRNPGWFNRDRFILSAGHGSALLYALLHVYGYDLPLEELKRFRQWGSKTPGHPEYGHTPGVEATTGPLGQGFAMGVGMAMAECALACEFNQPGFPVVDHYTYGIVSDGDLMEGIASEAASLAGTWRLGKLIYLYDDNHITIEGETDLAFTEDVRCRFEAYGWQVLIVPDGNDLAAIEVAIQKARGETERPSLVIVRTHIGYGSPKQDTAAVHGEPLGPEALRATKEALGWPLESPFYIPDEALAHFRRAVERGARLEREWQALLDAYRKEHPDRAARFEQLMCGDLPADWDADLPVFRPEQGPMATRTASGKAMNALARRVPTFMGGSADLAPSTRTVLIGYGDFGLDEACGRNVHFGVREHAMGAIVNGMALHGGRIPYAATFLVFSDYMRAAIRLAALMQTHVIFIFTHDSIALGEDGPTHQPVEHLMSLRAIPGLTVLRPADANETVAAWRIAIERRGPMALALTRQNVPVLDPHRYPIAEGVPRGAYVLVEAENGHPDIILIATGSEVHLALAAREQLALRGVHAHVVSMPSWELFDEQPAEYRERVLRHDAPKLAVEAGITRGWRDYVGDTGDVIGLDRFGASAPGDVVLDKLGFNVEHIVHRALALLGR</sequence>
<dbReference type="SUPFAM" id="SSF52518">
    <property type="entry name" value="Thiamin diphosphate-binding fold (THDP-binding)"/>
    <property type="match status" value="2"/>
</dbReference>
<evidence type="ECO:0000256" key="16">
    <source>
        <dbReference type="PIRSR" id="PIRSR605478-5"/>
    </source>
</evidence>
<dbReference type="GO" id="GO:0005829">
    <property type="term" value="C:cytosol"/>
    <property type="evidence" value="ECO:0007669"/>
    <property type="project" value="TreeGrafter"/>
</dbReference>
<feature type="binding site" evidence="13">
    <location>
        <position position="383"/>
    </location>
    <ligand>
        <name>substrate</name>
    </ligand>
</feature>
<dbReference type="InterPro" id="IPR005475">
    <property type="entry name" value="Transketolase-like_Pyr-bd"/>
</dbReference>
<dbReference type="GO" id="GO:0009052">
    <property type="term" value="P:pentose-phosphate shunt, non-oxidative branch"/>
    <property type="evidence" value="ECO:0007669"/>
    <property type="project" value="UniProtKB-ARBA"/>
</dbReference>
<dbReference type="PANTHER" id="PTHR43522">
    <property type="entry name" value="TRANSKETOLASE"/>
    <property type="match status" value="1"/>
</dbReference>
<dbReference type="Pfam" id="PF00456">
    <property type="entry name" value="Transketolase_N"/>
    <property type="match status" value="1"/>
</dbReference>
<comment type="cofactor">
    <cofactor evidence="1">
        <name>Ca(2+)</name>
        <dbReference type="ChEBI" id="CHEBI:29108"/>
    </cofactor>
</comment>
<evidence type="ECO:0000256" key="13">
    <source>
        <dbReference type="PIRSR" id="PIRSR605478-2"/>
    </source>
</evidence>
<evidence type="ECO:0000259" key="17">
    <source>
        <dbReference type="SMART" id="SM00861"/>
    </source>
</evidence>
<dbReference type="Gene3D" id="3.40.50.920">
    <property type="match status" value="1"/>
</dbReference>
<feature type="binding site" evidence="14">
    <location>
        <position position="436"/>
    </location>
    <ligand>
        <name>thiamine diphosphate</name>
        <dbReference type="ChEBI" id="CHEBI:58937"/>
    </ligand>
</feature>
<feature type="binding site" evidence="13">
    <location>
        <position position="356"/>
    </location>
    <ligand>
        <name>substrate</name>
    </ligand>
</feature>
<dbReference type="EMBL" id="AP011710">
    <property type="protein sequence ID" value="BAL55128.1"/>
    <property type="molecule type" value="Genomic_DNA"/>
</dbReference>
<comment type="similarity">
    <text evidence="3">Belongs to the transketolase family.</text>
</comment>